<dbReference type="RefSeq" id="WP_180891191.1">
    <property type="nucleotide sequence ID" value="NZ_JACCKD010000001.1"/>
</dbReference>
<evidence type="ECO:0000256" key="4">
    <source>
        <dbReference type="ARBA" id="ARBA00022695"/>
    </source>
</evidence>
<keyword evidence="8" id="KW-0460">Magnesium</keyword>
<name>A0A837ZUN2_9PSEU</name>
<keyword evidence="12" id="KW-1185">Reference proteome</keyword>
<proteinExistence type="inferred from homology"/>
<organism evidence="11 12">
    <name type="scientific">Haloechinothrix aidingensis</name>
    <dbReference type="NCBI Taxonomy" id="2752311"/>
    <lineage>
        <taxon>Bacteria</taxon>
        <taxon>Bacillati</taxon>
        <taxon>Actinomycetota</taxon>
        <taxon>Actinomycetes</taxon>
        <taxon>Pseudonocardiales</taxon>
        <taxon>Pseudonocardiaceae</taxon>
        <taxon>Haloechinothrix</taxon>
    </lineage>
</organism>
<dbReference type="GO" id="GO:0046872">
    <property type="term" value="F:metal ion binding"/>
    <property type="evidence" value="ECO:0007669"/>
    <property type="project" value="UniProtKB-KW"/>
</dbReference>
<comment type="caution">
    <text evidence="11">The sequence shown here is derived from an EMBL/GenBank/DDBJ whole genome shotgun (WGS) entry which is preliminary data.</text>
</comment>
<dbReference type="GO" id="GO:0016779">
    <property type="term" value="F:nucleotidyltransferase activity"/>
    <property type="evidence" value="ECO:0007669"/>
    <property type="project" value="UniProtKB-KW"/>
</dbReference>
<dbReference type="PANTHER" id="PTHR33571">
    <property type="entry name" value="SSL8005 PROTEIN"/>
    <property type="match status" value="1"/>
</dbReference>
<gene>
    <name evidence="11" type="ORF">H0B56_01985</name>
</gene>
<sequence length="102" mass="11571">MHATIESKRPQIEKLCRELRVRRLDVFGSATGESFDEGSSDVDVLVEFDAGHDFDHFGSYFDLKEGLEGILGRPVDVVTSSSLTNPFFRRQLMQTREELYAA</sequence>
<dbReference type="InterPro" id="IPR043519">
    <property type="entry name" value="NT_sf"/>
</dbReference>
<dbReference type="Gene3D" id="3.30.460.10">
    <property type="entry name" value="Beta Polymerase, domain 2"/>
    <property type="match status" value="1"/>
</dbReference>
<keyword evidence="6" id="KW-0547">Nucleotide-binding</keyword>
<accession>A0A837ZUN2</accession>
<evidence type="ECO:0000256" key="9">
    <source>
        <dbReference type="ARBA" id="ARBA00038276"/>
    </source>
</evidence>
<dbReference type="CDD" id="cd05403">
    <property type="entry name" value="NT_KNTase_like"/>
    <property type="match status" value="1"/>
</dbReference>
<comment type="similarity">
    <text evidence="9">Belongs to the MntA antitoxin family.</text>
</comment>
<keyword evidence="3 11" id="KW-0808">Transferase</keyword>
<keyword evidence="4" id="KW-0548">Nucleotidyltransferase</keyword>
<evidence type="ECO:0000313" key="11">
    <source>
        <dbReference type="EMBL" id="MBA0124306.1"/>
    </source>
</evidence>
<dbReference type="InterPro" id="IPR052038">
    <property type="entry name" value="Type-VII_TA_antitoxin"/>
</dbReference>
<comment type="cofactor">
    <cofactor evidence="1">
        <name>Mg(2+)</name>
        <dbReference type="ChEBI" id="CHEBI:18420"/>
    </cofactor>
</comment>
<reference evidence="11 12" key="1">
    <citation type="submission" date="2020-07" db="EMBL/GenBank/DDBJ databases">
        <title>Genome of Haloechinothrix sp.</title>
        <authorList>
            <person name="Tang S.-K."/>
            <person name="Yang L."/>
            <person name="Zhu W.-Y."/>
        </authorList>
    </citation>
    <scope>NUCLEOTIDE SEQUENCE [LARGE SCALE GENOMIC DNA]</scope>
    <source>
        <strain evidence="11 12">YIM 98757</strain>
    </source>
</reference>
<evidence type="ECO:0000256" key="5">
    <source>
        <dbReference type="ARBA" id="ARBA00022723"/>
    </source>
</evidence>
<evidence type="ECO:0000259" key="10">
    <source>
        <dbReference type="Pfam" id="PF01909"/>
    </source>
</evidence>
<evidence type="ECO:0000256" key="6">
    <source>
        <dbReference type="ARBA" id="ARBA00022741"/>
    </source>
</evidence>
<evidence type="ECO:0000256" key="2">
    <source>
        <dbReference type="ARBA" id="ARBA00022649"/>
    </source>
</evidence>
<keyword evidence="7" id="KW-0067">ATP-binding</keyword>
<dbReference type="Proteomes" id="UP000582974">
    <property type="component" value="Unassembled WGS sequence"/>
</dbReference>
<evidence type="ECO:0000256" key="1">
    <source>
        <dbReference type="ARBA" id="ARBA00001946"/>
    </source>
</evidence>
<dbReference type="PANTHER" id="PTHR33571:SF12">
    <property type="entry name" value="BSL3053 PROTEIN"/>
    <property type="match status" value="1"/>
</dbReference>
<evidence type="ECO:0000256" key="7">
    <source>
        <dbReference type="ARBA" id="ARBA00022840"/>
    </source>
</evidence>
<evidence type="ECO:0000313" key="12">
    <source>
        <dbReference type="Proteomes" id="UP000582974"/>
    </source>
</evidence>
<dbReference type="AlphaFoldDB" id="A0A837ZUN2"/>
<dbReference type="SUPFAM" id="SSF81301">
    <property type="entry name" value="Nucleotidyltransferase"/>
    <property type="match status" value="1"/>
</dbReference>
<protein>
    <submittedName>
        <fullName evidence="11">Nucleotidyltransferase domain-containing protein</fullName>
    </submittedName>
</protein>
<evidence type="ECO:0000256" key="3">
    <source>
        <dbReference type="ARBA" id="ARBA00022679"/>
    </source>
</evidence>
<feature type="domain" description="Polymerase nucleotidyl transferase" evidence="10">
    <location>
        <begin position="12"/>
        <end position="96"/>
    </location>
</feature>
<dbReference type="Pfam" id="PF01909">
    <property type="entry name" value="NTP_transf_2"/>
    <property type="match status" value="1"/>
</dbReference>
<dbReference type="GO" id="GO:0005524">
    <property type="term" value="F:ATP binding"/>
    <property type="evidence" value="ECO:0007669"/>
    <property type="project" value="UniProtKB-KW"/>
</dbReference>
<keyword evidence="5" id="KW-0479">Metal-binding</keyword>
<dbReference type="InterPro" id="IPR002934">
    <property type="entry name" value="Polymerase_NTP_transf_dom"/>
</dbReference>
<evidence type="ECO:0000256" key="8">
    <source>
        <dbReference type="ARBA" id="ARBA00022842"/>
    </source>
</evidence>
<keyword evidence="2" id="KW-1277">Toxin-antitoxin system</keyword>
<dbReference type="EMBL" id="JACCKD010000001">
    <property type="protein sequence ID" value="MBA0124306.1"/>
    <property type="molecule type" value="Genomic_DNA"/>
</dbReference>